<feature type="compositionally biased region" description="Basic and acidic residues" evidence="2">
    <location>
        <begin position="88"/>
        <end position="97"/>
    </location>
</feature>
<organism evidence="4">
    <name type="scientific">Phenylobacterium glaciei</name>
    <dbReference type="NCBI Taxonomy" id="2803784"/>
    <lineage>
        <taxon>Bacteria</taxon>
        <taxon>Pseudomonadati</taxon>
        <taxon>Pseudomonadota</taxon>
        <taxon>Alphaproteobacteria</taxon>
        <taxon>Caulobacterales</taxon>
        <taxon>Caulobacteraceae</taxon>
        <taxon>Phenylobacterium</taxon>
    </lineage>
</organism>
<name>A0A974SAZ1_9CAUL</name>
<evidence type="ECO:0000256" key="2">
    <source>
        <dbReference type="SAM" id="MobiDB-lite"/>
    </source>
</evidence>
<accession>A0A974SAZ1</accession>
<dbReference type="AlphaFoldDB" id="A0A974SAZ1"/>
<feature type="region of interest" description="Disordered" evidence="2">
    <location>
        <begin position="63"/>
        <end position="113"/>
    </location>
</feature>
<feature type="domain" description="Integrase SAM-like N-terminal" evidence="3">
    <location>
        <begin position="9"/>
        <end position="64"/>
    </location>
</feature>
<dbReference type="GO" id="GO:0015074">
    <property type="term" value="P:DNA integration"/>
    <property type="evidence" value="ECO:0007669"/>
    <property type="project" value="InterPro"/>
</dbReference>
<dbReference type="InterPro" id="IPR010998">
    <property type="entry name" value="Integrase_recombinase_N"/>
</dbReference>
<dbReference type="InterPro" id="IPR004107">
    <property type="entry name" value="Integrase_SAM-like_N"/>
</dbReference>
<sequence>MSASSGWAEAFLEMMAVERAAAKNTITAYGKDLTDASGFLAGRGRDLGTLPRGHRSLFRGARRAGPVAGDGLTTPRGCPPVLSLRPGEGWRTDDPPPRGRPQARATPAQGAEP</sequence>
<protein>
    <submittedName>
        <fullName evidence="4">Site-specific integrase</fullName>
    </submittedName>
</protein>
<evidence type="ECO:0000259" key="3">
    <source>
        <dbReference type="Pfam" id="PF02899"/>
    </source>
</evidence>
<proteinExistence type="predicted"/>
<evidence type="ECO:0000313" key="4">
    <source>
        <dbReference type="EMBL" id="QQZ51197.1"/>
    </source>
</evidence>
<keyword evidence="1" id="KW-0238">DNA-binding</keyword>
<dbReference type="Gene3D" id="1.10.150.130">
    <property type="match status" value="1"/>
</dbReference>
<dbReference type="SUPFAM" id="SSF47823">
    <property type="entry name" value="lambda integrase-like, N-terminal domain"/>
    <property type="match status" value="1"/>
</dbReference>
<gene>
    <name evidence="4" type="ORF">JKL49_08835</name>
</gene>
<dbReference type="EMBL" id="CP068570">
    <property type="protein sequence ID" value="QQZ51197.1"/>
    <property type="molecule type" value="Genomic_DNA"/>
</dbReference>
<evidence type="ECO:0000256" key="1">
    <source>
        <dbReference type="ARBA" id="ARBA00023125"/>
    </source>
</evidence>
<reference evidence="4" key="1">
    <citation type="submission" date="2021-01" db="EMBL/GenBank/DDBJ databases">
        <title>Genome sequence of Phenylobacterium sp. 20VBR1 isolated from a valley glaceir, Ny-Alesund, Svalbard.</title>
        <authorList>
            <person name="Thomas F.A."/>
            <person name="Krishnan K.P."/>
            <person name="Sinha R.K."/>
        </authorList>
    </citation>
    <scope>NUCLEOTIDE SEQUENCE</scope>
    <source>
        <strain evidence="4">20VBR1</strain>
    </source>
</reference>
<dbReference type="Pfam" id="PF02899">
    <property type="entry name" value="Phage_int_SAM_1"/>
    <property type="match status" value="1"/>
</dbReference>
<dbReference type="GO" id="GO:0003677">
    <property type="term" value="F:DNA binding"/>
    <property type="evidence" value="ECO:0007669"/>
    <property type="project" value="UniProtKB-KW"/>
</dbReference>